<protein>
    <submittedName>
        <fullName evidence="1">Phage virion morphogenesis (Putative tail completion) protein</fullName>
    </submittedName>
</protein>
<dbReference type="OrthoDB" id="1807756at2"/>
<proteinExistence type="predicted"/>
<dbReference type="NCBIfam" id="TIGR01635">
    <property type="entry name" value="tail_comp_S"/>
    <property type="match status" value="1"/>
</dbReference>
<evidence type="ECO:0000313" key="1">
    <source>
        <dbReference type="EMBL" id="SFP60942.1"/>
    </source>
</evidence>
<dbReference type="AlphaFoldDB" id="A0A1I5RQX5"/>
<sequence length="148" mass="16544">MSFEIKVSLKDEAVKKKLQELLTKVSDTKPLLNQIGHTLIDQTEENFEDESFFGKPWTISKRAELEGGKTLQDTARLASSIDYEVSGSKLTVGTNVEYAAIHQFGGKAGRGKKTVIEAREFLPIDSDTKELPKESEDEILEVVMSFFT</sequence>
<name>A0A1I5RQX5_9BACT</name>
<keyword evidence="2" id="KW-1185">Reference proteome</keyword>
<organism evidence="1 2">
    <name type="scientific">Hydrogenimonas thermophila</name>
    <dbReference type="NCBI Taxonomy" id="223786"/>
    <lineage>
        <taxon>Bacteria</taxon>
        <taxon>Pseudomonadati</taxon>
        <taxon>Campylobacterota</taxon>
        <taxon>Epsilonproteobacteria</taxon>
        <taxon>Campylobacterales</taxon>
        <taxon>Hydrogenimonadaceae</taxon>
        <taxon>Hydrogenimonas</taxon>
    </lineage>
</organism>
<dbReference type="RefSeq" id="WP_092913084.1">
    <property type="nucleotide sequence ID" value="NZ_FOXB01000028.1"/>
</dbReference>
<reference evidence="1 2" key="1">
    <citation type="submission" date="2016-10" db="EMBL/GenBank/DDBJ databases">
        <authorList>
            <person name="de Groot N.N."/>
        </authorList>
    </citation>
    <scope>NUCLEOTIDE SEQUENCE [LARGE SCALE GENOMIC DNA]</scope>
    <source>
        <strain evidence="1 2">EP1-55-1</strain>
    </source>
</reference>
<dbReference type="Proteomes" id="UP000199227">
    <property type="component" value="Unassembled WGS sequence"/>
</dbReference>
<dbReference type="STRING" id="223786.SAMN05216234_12824"/>
<gene>
    <name evidence="1" type="ORF">SAMN05216234_12824</name>
</gene>
<dbReference type="InterPro" id="IPR006522">
    <property type="entry name" value="Phage_virion_morphogenesis"/>
</dbReference>
<dbReference type="EMBL" id="FOXB01000028">
    <property type="protein sequence ID" value="SFP60942.1"/>
    <property type="molecule type" value="Genomic_DNA"/>
</dbReference>
<dbReference type="Pfam" id="PF05069">
    <property type="entry name" value="Phage_tail_S"/>
    <property type="match status" value="1"/>
</dbReference>
<accession>A0A1I5RQX5</accession>
<evidence type="ECO:0000313" key="2">
    <source>
        <dbReference type="Proteomes" id="UP000199227"/>
    </source>
</evidence>